<evidence type="ECO:0000259" key="1">
    <source>
        <dbReference type="Pfam" id="PF08386"/>
    </source>
</evidence>
<dbReference type="GO" id="GO:0016787">
    <property type="term" value="F:hydrolase activity"/>
    <property type="evidence" value="ECO:0007669"/>
    <property type="project" value="UniProtKB-KW"/>
</dbReference>
<protein>
    <submittedName>
        <fullName evidence="2">Alpha/beta hydrolase</fullName>
    </submittedName>
</protein>
<dbReference type="OrthoDB" id="9780932at2"/>
<proteinExistence type="predicted"/>
<name>A0A5C7B4W3_9FLAO</name>
<comment type="caution">
    <text evidence="2">The sequence shown here is derived from an EMBL/GenBank/DDBJ whole genome shotgun (WGS) entry which is preliminary data.</text>
</comment>
<accession>A0A5C7B4W3</accession>
<reference evidence="2 3" key="1">
    <citation type="submission" date="2019-08" db="EMBL/GenBank/DDBJ databases">
        <title>Genome of Psychroserpens burtonensis ACAM 167.</title>
        <authorList>
            <person name="Bowman J.P."/>
        </authorList>
    </citation>
    <scope>NUCLEOTIDE SEQUENCE [LARGE SCALE GENOMIC DNA]</scope>
    <source>
        <strain evidence="2 3">ACAM 167</strain>
    </source>
</reference>
<dbReference type="STRING" id="1123037.GCA_000425305_01805"/>
<dbReference type="EMBL" id="VOSB01000032">
    <property type="protein sequence ID" value="TXE15468.1"/>
    <property type="molecule type" value="Genomic_DNA"/>
</dbReference>
<sequence>MTIPALIVHGKKDPILSFELAKKYADKIEGSKKVWINQAGHLISNDYVDQMSGDFFKMLAESQN</sequence>
<dbReference type="InterPro" id="IPR029058">
    <property type="entry name" value="AB_hydrolase_fold"/>
</dbReference>
<evidence type="ECO:0000313" key="3">
    <source>
        <dbReference type="Proteomes" id="UP000321938"/>
    </source>
</evidence>
<dbReference type="SUPFAM" id="SSF53474">
    <property type="entry name" value="alpha/beta-Hydrolases"/>
    <property type="match status" value="1"/>
</dbReference>
<dbReference type="Gene3D" id="3.40.50.1820">
    <property type="entry name" value="alpha/beta hydrolase"/>
    <property type="match status" value="1"/>
</dbReference>
<dbReference type="Proteomes" id="UP000321938">
    <property type="component" value="Unassembled WGS sequence"/>
</dbReference>
<dbReference type="AlphaFoldDB" id="A0A5C7B4W3"/>
<evidence type="ECO:0000313" key="2">
    <source>
        <dbReference type="EMBL" id="TXE15468.1"/>
    </source>
</evidence>
<dbReference type="Pfam" id="PF08386">
    <property type="entry name" value="Abhydrolase_4"/>
    <property type="match status" value="1"/>
</dbReference>
<gene>
    <name evidence="2" type="ORF">ES692_16540</name>
</gene>
<feature type="domain" description="Peptidase S33 tripeptidyl aminopeptidase-like C-terminal" evidence="1">
    <location>
        <begin position="3"/>
        <end position="56"/>
    </location>
</feature>
<organism evidence="2 3">
    <name type="scientific">Psychroserpens burtonensis</name>
    <dbReference type="NCBI Taxonomy" id="49278"/>
    <lineage>
        <taxon>Bacteria</taxon>
        <taxon>Pseudomonadati</taxon>
        <taxon>Bacteroidota</taxon>
        <taxon>Flavobacteriia</taxon>
        <taxon>Flavobacteriales</taxon>
        <taxon>Flavobacteriaceae</taxon>
        <taxon>Psychroserpens</taxon>
    </lineage>
</organism>
<keyword evidence="2" id="KW-0378">Hydrolase</keyword>
<dbReference type="InterPro" id="IPR013595">
    <property type="entry name" value="Pept_S33_TAP-like_C"/>
</dbReference>
<keyword evidence="3" id="KW-1185">Reference proteome</keyword>